<comment type="caution">
    <text evidence="10">The sequence shown here is derived from an EMBL/GenBank/DDBJ whole genome shotgun (WGS) entry which is preliminary data.</text>
</comment>
<organism evidence="10 11">
    <name type="scientific">Acetobacter lambici</name>
    <dbReference type="NCBI Taxonomy" id="1332824"/>
    <lineage>
        <taxon>Bacteria</taxon>
        <taxon>Pseudomonadati</taxon>
        <taxon>Pseudomonadota</taxon>
        <taxon>Alphaproteobacteria</taxon>
        <taxon>Acetobacterales</taxon>
        <taxon>Acetobacteraceae</taxon>
        <taxon>Acetobacter</taxon>
    </lineage>
</organism>
<dbReference type="PANTHER" id="PTHR24221">
    <property type="entry name" value="ATP-BINDING CASSETTE SUB-FAMILY B"/>
    <property type="match status" value="1"/>
</dbReference>
<accession>A0ABT1EXS3</accession>
<keyword evidence="4" id="KW-0067">ATP-binding</keyword>
<name>A0ABT1EXS3_9PROT</name>
<dbReference type="InterPro" id="IPR003439">
    <property type="entry name" value="ABC_transporter-like_ATP-bd"/>
</dbReference>
<evidence type="ECO:0000259" key="8">
    <source>
        <dbReference type="PROSITE" id="PS50893"/>
    </source>
</evidence>
<evidence type="ECO:0000256" key="3">
    <source>
        <dbReference type="ARBA" id="ARBA00022741"/>
    </source>
</evidence>
<feature type="domain" description="ABC transmembrane type-1" evidence="9">
    <location>
        <begin position="32"/>
        <end position="307"/>
    </location>
</feature>
<dbReference type="PROSITE" id="PS00211">
    <property type="entry name" value="ABC_TRANSPORTER_1"/>
    <property type="match status" value="1"/>
</dbReference>
<dbReference type="Gene3D" id="1.20.1560.10">
    <property type="entry name" value="ABC transporter type 1, transmembrane domain"/>
    <property type="match status" value="1"/>
</dbReference>
<proteinExistence type="predicted"/>
<feature type="transmembrane region" description="Helical" evidence="7">
    <location>
        <begin position="263"/>
        <end position="284"/>
    </location>
</feature>
<feature type="domain" description="ABC transporter" evidence="8">
    <location>
        <begin position="358"/>
        <end position="581"/>
    </location>
</feature>
<sequence length="581" mass="61403">MTMPQNPLGGTHVLNGARGFFRLAEGLRWRLALGVGLASAAALASFGLLVLSGWLLAGAAVAGLGGQAAARAFNIMLPATGVRFFALVRILARYLERVVAHDGALRLGGRLRGWVYARLAPLAPAGLTSMQGGDLLGRFVSDTDRVAAYYTDVALPFCRALLCSVVFVGVFACVLLSAALALAVGLLLGGVLVPLVVGPAMDRLVRLAAEKQSYVQVELAQTLQNMGEYLLWDGARSRTRHWHAQQAVVDGARWKLDALESAARGLIGMITFVTVLGVLVLAASACQAGQLHVAEIPMLVLGVLAAFDVAVPLPMARQAGAEARFALTRLETSSAPAPAPAPVAVVGEAHKPHAPYDLEVQGISFAYPNTITPVFQNASLTIRQGEHVALVGPSGIGKSSLINLLFGFYAPHSGCICFGGVDVSTLRAEDMAAFISVATQDFHLFAGTLRDNLLLAAPQATDQELADVLEAAQLTKFIQSLPQGLQTWVGNDGLRLSGGQARRVAVAQALLRGTPWLVLDEPTEGLDAPLEQALMAALVRRGTRTTILCMTHRQAVLPFMHRVVRVEDACFRPGGGSDMKN</sequence>
<dbReference type="EMBL" id="JAMYZZ010000003">
    <property type="protein sequence ID" value="MCP1257757.1"/>
    <property type="molecule type" value="Genomic_DNA"/>
</dbReference>
<evidence type="ECO:0000256" key="4">
    <source>
        <dbReference type="ARBA" id="ARBA00022840"/>
    </source>
</evidence>
<evidence type="ECO:0000313" key="11">
    <source>
        <dbReference type="Proteomes" id="UP001523528"/>
    </source>
</evidence>
<keyword evidence="5 7" id="KW-1133">Transmembrane helix</keyword>
<dbReference type="InterPro" id="IPR017871">
    <property type="entry name" value="ABC_transporter-like_CS"/>
</dbReference>
<dbReference type="InterPro" id="IPR027417">
    <property type="entry name" value="P-loop_NTPase"/>
</dbReference>
<protein>
    <submittedName>
        <fullName evidence="10">Thiol reductant ABC exporter subunit CydC</fullName>
    </submittedName>
</protein>
<dbReference type="InterPro" id="IPR039421">
    <property type="entry name" value="Type_1_exporter"/>
</dbReference>
<dbReference type="RefSeq" id="WP_242012483.1">
    <property type="nucleotide sequence ID" value="NZ_JAMYZY010000003.1"/>
</dbReference>
<dbReference type="SUPFAM" id="SSF52540">
    <property type="entry name" value="P-loop containing nucleoside triphosphate hydrolases"/>
    <property type="match status" value="1"/>
</dbReference>
<evidence type="ECO:0000313" key="10">
    <source>
        <dbReference type="EMBL" id="MCP1257757.1"/>
    </source>
</evidence>
<dbReference type="SMART" id="SM00382">
    <property type="entry name" value="AAA"/>
    <property type="match status" value="1"/>
</dbReference>
<dbReference type="PROSITE" id="PS50929">
    <property type="entry name" value="ABC_TM1F"/>
    <property type="match status" value="1"/>
</dbReference>
<evidence type="ECO:0000259" key="9">
    <source>
        <dbReference type="PROSITE" id="PS50929"/>
    </source>
</evidence>
<feature type="transmembrane region" description="Helical" evidence="7">
    <location>
        <begin position="296"/>
        <end position="315"/>
    </location>
</feature>
<reference evidence="10 11" key="1">
    <citation type="submission" date="2022-06" db="EMBL/GenBank/DDBJ databases">
        <title>Acetobacer genomes from food samples.</title>
        <authorList>
            <person name="Sombolestani A."/>
        </authorList>
    </citation>
    <scope>NUCLEOTIDE SEQUENCE [LARGE SCALE GENOMIC DNA]</scope>
    <source>
        <strain evidence="10 11">R-83285</strain>
    </source>
</reference>
<evidence type="ECO:0000256" key="5">
    <source>
        <dbReference type="ARBA" id="ARBA00022989"/>
    </source>
</evidence>
<feature type="transmembrane region" description="Helical" evidence="7">
    <location>
        <begin position="31"/>
        <end position="56"/>
    </location>
</feature>
<dbReference type="Pfam" id="PF00005">
    <property type="entry name" value="ABC_tran"/>
    <property type="match status" value="1"/>
</dbReference>
<dbReference type="NCBIfam" id="TIGR02868">
    <property type="entry name" value="CydC"/>
    <property type="match status" value="1"/>
</dbReference>
<dbReference type="PANTHER" id="PTHR24221:SF654">
    <property type="entry name" value="ATP-BINDING CASSETTE SUB-FAMILY B MEMBER 6"/>
    <property type="match status" value="1"/>
</dbReference>
<dbReference type="InterPro" id="IPR014223">
    <property type="entry name" value="ABC_CydC/D"/>
</dbReference>
<gene>
    <name evidence="10" type="primary">cydC</name>
    <name evidence="10" type="ORF">NKW50_04025</name>
</gene>
<dbReference type="InterPro" id="IPR003593">
    <property type="entry name" value="AAA+_ATPase"/>
</dbReference>
<feature type="transmembrane region" description="Helical" evidence="7">
    <location>
        <begin position="68"/>
        <end position="88"/>
    </location>
</feature>
<keyword evidence="11" id="KW-1185">Reference proteome</keyword>
<dbReference type="PROSITE" id="PS50893">
    <property type="entry name" value="ABC_TRANSPORTER_2"/>
    <property type="match status" value="1"/>
</dbReference>
<dbReference type="Pfam" id="PF00664">
    <property type="entry name" value="ABC_membrane"/>
    <property type="match status" value="1"/>
</dbReference>
<comment type="subcellular location">
    <subcellularLocation>
        <location evidence="1">Cell membrane</location>
        <topology evidence="1">Multi-pass membrane protein</topology>
    </subcellularLocation>
</comment>
<dbReference type="InterPro" id="IPR036640">
    <property type="entry name" value="ABC1_TM_sf"/>
</dbReference>
<evidence type="ECO:0000256" key="7">
    <source>
        <dbReference type="SAM" id="Phobius"/>
    </source>
</evidence>
<keyword evidence="3" id="KW-0547">Nucleotide-binding</keyword>
<evidence type="ECO:0000256" key="6">
    <source>
        <dbReference type="ARBA" id="ARBA00023136"/>
    </source>
</evidence>
<evidence type="ECO:0000256" key="1">
    <source>
        <dbReference type="ARBA" id="ARBA00004651"/>
    </source>
</evidence>
<evidence type="ECO:0000256" key="2">
    <source>
        <dbReference type="ARBA" id="ARBA00022692"/>
    </source>
</evidence>
<dbReference type="Proteomes" id="UP001523528">
    <property type="component" value="Unassembled WGS sequence"/>
</dbReference>
<dbReference type="Gene3D" id="3.40.50.300">
    <property type="entry name" value="P-loop containing nucleotide triphosphate hydrolases"/>
    <property type="match status" value="1"/>
</dbReference>
<keyword evidence="2 7" id="KW-0812">Transmembrane</keyword>
<keyword evidence="6 7" id="KW-0472">Membrane</keyword>
<dbReference type="InterPro" id="IPR011527">
    <property type="entry name" value="ABC1_TM_dom"/>
</dbReference>
<dbReference type="SUPFAM" id="SSF90123">
    <property type="entry name" value="ABC transporter transmembrane region"/>
    <property type="match status" value="1"/>
</dbReference>